<name>A0A9P4IN89_9PEZI</name>
<feature type="transmembrane region" description="Helical" evidence="6">
    <location>
        <begin position="566"/>
        <end position="585"/>
    </location>
</feature>
<sequence>MSVEALQAQLHQLEAQRDAYLEIFNRTHAAVRDTLAQAGEAQGRGTRQSLELPASPASPTLQAPFPALSVSPPPLSRKHSNIGGHRYGDSNPAFSTYDASTLTDDSESDEDELFYVRQHLPTQSFDHEHLREHLKSYKFDWHGRQILANVVNDKGRLKNPSLFPAHGDTVEDKKNYSHYQVFDIGTDGVPVVVTTSSDFDKNAPRAKQIWLAIKDINASLKDDDDHAVGRITIAREPSPILFGALHLTYNSMFDMDELFRHLVESEASSVHLYRAFDDDERRRRSFVFNFEYYTIIGDERQPMAWQLADLNTAVSESHLPLSRCSSVVALTLYGNPIKKIRNSARRAKKRDGSIYDPWGAWQVINIQCYPDWKAKTDVHEASKRYVNGPEAFLFTVLGEFKDAQKRFEEIYRQISKLITPPLDFIFNEDARNRRLFEDKDFTYTRRYFWAHQTLGTMNDAIQAMIDAYEDNFTEELWDGRHKTLWPLSDSDQSGRNEYWKKRLRNLKMAFTREIASLRTLQKENNDRRAEIRFLRDQLFSGTSVMESRKSVELSEITIQQGRNIKVLTLVNIFFLPLTFVTSVYGKSTKQLKY</sequence>
<evidence type="ECO:0000256" key="4">
    <source>
        <dbReference type="ARBA" id="ARBA00023136"/>
    </source>
</evidence>
<evidence type="ECO:0000256" key="6">
    <source>
        <dbReference type="SAM" id="Phobius"/>
    </source>
</evidence>
<protein>
    <submittedName>
        <fullName evidence="7">Uncharacterized protein</fullName>
    </submittedName>
</protein>
<feature type="region of interest" description="Disordered" evidence="5">
    <location>
        <begin position="39"/>
        <end position="92"/>
    </location>
</feature>
<keyword evidence="2 6" id="KW-0812">Transmembrane</keyword>
<evidence type="ECO:0000313" key="8">
    <source>
        <dbReference type="Proteomes" id="UP000799772"/>
    </source>
</evidence>
<dbReference type="GO" id="GO:0046873">
    <property type="term" value="F:metal ion transmembrane transporter activity"/>
    <property type="evidence" value="ECO:0007669"/>
    <property type="project" value="InterPro"/>
</dbReference>
<dbReference type="EMBL" id="ML978122">
    <property type="protein sequence ID" value="KAF2102589.1"/>
    <property type="molecule type" value="Genomic_DNA"/>
</dbReference>
<reference evidence="7" key="1">
    <citation type="journal article" date="2020" name="Stud. Mycol.">
        <title>101 Dothideomycetes genomes: a test case for predicting lifestyles and emergence of pathogens.</title>
        <authorList>
            <person name="Haridas S."/>
            <person name="Albert R."/>
            <person name="Binder M."/>
            <person name="Bloem J."/>
            <person name="Labutti K."/>
            <person name="Salamov A."/>
            <person name="Andreopoulos B."/>
            <person name="Baker S."/>
            <person name="Barry K."/>
            <person name="Bills G."/>
            <person name="Bluhm B."/>
            <person name="Cannon C."/>
            <person name="Castanera R."/>
            <person name="Culley D."/>
            <person name="Daum C."/>
            <person name="Ezra D."/>
            <person name="Gonzalez J."/>
            <person name="Henrissat B."/>
            <person name="Kuo A."/>
            <person name="Liang C."/>
            <person name="Lipzen A."/>
            <person name="Lutzoni F."/>
            <person name="Magnuson J."/>
            <person name="Mondo S."/>
            <person name="Nolan M."/>
            <person name="Ohm R."/>
            <person name="Pangilinan J."/>
            <person name="Park H.-J."/>
            <person name="Ramirez L."/>
            <person name="Alfaro M."/>
            <person name="Sun H."/>
            <person name="Tritt A."/>
            <person name="Yoshinaga Y."/>
            <person name="Zwiers L.-H."/>
            <person name="Turgeon B."/>
            <person name="Goodwin S."/>
            <person name="Spatafora J."/>
            <person name="Crous P."/>
            <person name="Grigoriev I."/>
        </authorList>
    </citation>
    <scope>NUCLEOTIDE SEQUENCE</scope>
    <source>
        <strain evidence="7">CBS 133067</strain>
    </source>
</reference>
<dbReference type="GO" id="GO:0016020">
    <property type="term" value="C:membrane"/>
    <property type="evidence" value="ECO:0007669"/>
    <property type="project" value="UniProtKB-SubCell"/>
</dbReference>
<dbReference type="AlphaFoldDB" id="A0A9P4IN89"/>
<gene>
    <name evidence="7" type="ORF">NA57DRAFT_33196</name>
</gene>
<evidence type="ECO:0000313" key="7">
    <source>
        <dbReference type="EMBL" id="KAF2102589.1"/>
    </source>
</evidence>
<proteinExistence type="predicted"/>
<evidence type="ECO:0000256" key="1">
    <source>
        <dbReference type="ARBA" id="ARBA00004141"/>
    </source>
</evidence>
<evidence type="ECO:0000256" key="3">
    <source>
        <dbReference type="ARBA" id="ARBA00022989"/>
    </source>
</evidence>
<keyword evidence="4 6" id="KW-0472">Membrane</keyword>
<accession>A0A9P4IN89</accession>
<comment type="caution">
    <text evidence="7">The sequence shown here is derived from an EMBL/GenBank/DDBJ whole genome shotgun (WGS) entry which is preliminary data.</text>
</comment>
<dbReference type="InterPro" id="IPR002523">
    <property type="entry name" value="MgTranspt_CorA/ZnTranspt_ZntB"/>
</dbReference>
<dbReference type="Pfam" id="PF01544">
    <property type="entry name" value="CorA"/>
    <property type="match status" value="1"/>
</dbReference>
<evidence type="ECO:0000256" key="5">
    <source>
        <dbReference type="SAM" id="MobiDB-lite"/>
    </source>
</evidence>
<dbReference type="InterPro" id="IPR045863">
    <property type="entry name" value="CorA_TM1_TM2"/>
</dbReference>
<organism evidence="7 8">
    <name type="scientific">Rhizodiscina lignyota</name>
    <dbReference type="NCBI Taxonomy" id="1504668"/>
    <lineage>
        <taxon>Eukaryota</taxon>
        <taxon>Fungi</taxon>
        <taxon>Dikarya</taxon>
        <taxon>Ascomycota</taxon>
        <taxon>Pezizomycotina</taxon>
        <taxon>Dothideomycetes</taxon>
        <taxon>Pleosporomycetidae</taxon>
        <taxon>Aulographales</taxon>
        <taxon>Rhizodiscinaceae</taxon>
        <taxon>Rhizodiscina</taxon>
    </lineage>
</organism>
<dbReference type="OrthoDB" id="426293at2759"/>
<dbReference type="Gene3D" id="1.20.58.340">
    <property type="entry name" value="Magnesium transport protein CorA, transmembrane region"/>
    <property type="match status" value="1"/>
</dbReference>
<dbReference type="Proteomes" id="UP000799772">
    <property type="component" value="Unassembled WGS sequence"/>
</dbReference>
<evidence type="ECO:0000256" key="2">
    <source>
        <dbReference type="ARBA" id="ARBA00022692"/>
    </source>
</evidence>
<keyword evidence="3 6" id="KW-1133">Transmembrane helix</keyword>
<dbReference type="SUPFAM" id="SSF144083">
    <property type="entry name" value="Magnesium transport protein CorA, transmembrane region"/>
    <property type="match status" value="1"/>
</dbReference>
<keyword evidence="8" id="KW-1185">Reference proteome</keyword>
<comment type="subcellular location">
    <subcellularLocation>
        <location evidence="1">Membrane</location>
        <topology evidence="1">Multi-pass membrane protein</topology>
    </subcellularLocation>
</comment>